<evidence type="ECO:0000313" key="14">
    <source>
        <dbReference type="Proteomes" id="UP000031972"/>
    </source>
</evidence>
<sequence>MIAAPSEFDVHLFHEGKLYQAHKLFGSHLIKKRSATLLTRFTVWAPHAVSVSVVGNFNNWDPGAHPLEKLNNEGIWSIGVERDLEGEVYKYSIQTASGDVVLKADPYAFYSELRPNTASIVYDTKGYTWNDKLYRQRVRRRRPVYERPLAIYELHLNSWKQKEDGSYYTYRELADELIPYIKDRGFTHIEILPLTEHPLDASWGYQGIGYFSPTARFGTPHDLMYFIDHCHQEDIGVLLDWVPGHFCKDAQGLYMFDGEPTYEYDTFSDRENIEWGTANFNLAKGEVRSFLISNALYWIETFKIDGLRVDAVANMLYWANSEPAAVNPYTIEFLKELNTAVFNEHPQFLMMAEDSTDWSNVTTPVHEGGLGFNYKWNMGWMNDVLDYMERSPFERKHHHHKMTFSLVYAYSENFILPLSHDEVVHGKRSLLHKMPGDYWEKFAQLRLLLSFMIVHPGKKLLFMGAEFGQYDEWKFVQGLDWFLKEYDSHAKTDVFTKDLLAFYLGQKALYQLDHEPEGFEWIDADNAEQSIYTFIRKGKRKSDTLVIACNFTGITYETFKVGVPMKGKWTEVFNSNRTEYGGSGHFHETNTETENVSIHNRDQAISISIPPFGMTVWKPYK</sequence>
<feature type="active site" description="Proton donor" evidence="10 11">
    <location>
        <position position="353"/>
    </location>
</feature>
<evidence type="ECO:0000256" key="1">
    <source>
        <dbReference type="ARBA" id="ARBA00000826"/>
    </source>
</evidence>
<dbReference type="SUPFAM" id="SSF81296">
    <property type="entry name" value="E set domains"/>
    <property type="match status" value="1"/>
</dbReference>
<comment type="subunit">
    <text evidence="10">Monomer.</text>
</comment>
<keyword evidence="6 10" id="KW-0328">Glycosyltransferase</keyword>
<dbReference type="FunFam" id="2.60.40.1180:FF:000002">
    <property type="entry name" value="1,4-alpha-glucan branching enzyme GlgB"/>
    <property type="match status" value="1"/>
</dbReference>
<name>A0A0C2R9P6_9BACL</name>
<evidence type="ECO:0000256" key="6">
    <source>
        <dbReference type="ARBA" id="ARBA00022676"/>
    </source>
</evidence>
<evidence type="ECO:0000256" key="5">
    <source>
        <dbReference type="ARBA" id="ARBA00022600"/>
    </source>
</evidence>
<dbReference type="InterPro" id="IPR006407">
    <property type="entry name" value="GlgB"/>
</dbReference>
<dbReference type="Pfam" id="PF02806">
    <property type="entry name" value="Alpha-amylase_C"/>
    <property type="match status" value="1"/>
</dbReference>
<dbReference type="SMART" id="SM00642">
    <property type="entry name" value="Aamy"/>
    <property type="match status" value="1"/>
</dbReference>
<dbReference type="InterPro" id="IPR013783">
    <property type="entry name" value="Ig-like_fold"/>
</dbReference>
<evidence type="ECO:0000259" key="12">
    <source>
        <dbReference type="SMART" id="SM00642"/>
    </source>
</evidence>
<comment type="caution">
    <text evidence="13">The sequence shown here is derived from an EMBL/GenBank/DDBJ whole genome shotgun (WGS) entry which is preliminary data.</text>
</comment>
<evidence type="ECO:0000313" key="13">
    <source>
        <dbReference type="EMBL" id="KIL47020.1"/>
    </source>
</evidence>
<reference evidence="13 14" key="1">
    <citation type="submission" date="2015-01" db="EMBL/GenBank/DDBJ databases">
        <title>Jeotgalibacillus campisalis genome sequencing.</title>
        <authorList>
            <person name="Goh K.M."/>
            <person name="Chan K.-G."/>
            <person name="Yaakop A.S."/>
            <person name="Ee R."/>
            <person name="Gan H.M."/>
            <person name="Chan C.S."/>
        </authorList>
    </citation>
    <scope>NUCLEOTIDE SEQUENCE [LARGE SCALE GENOMIC DNA]</scope>
    <source>
        <strain evidence="13 14">SF-57</strain>
    </source>
</reference>
<dbReference type="GO" id="GO:0003844">
    <property type="term" value="F:1,4-alpha-glucan branching enzyme activity"/>
    <property type="evidence" value="ECO:0007669"/>
    <property type="project" value="UniProtKB-UniRule"/>
</dbReference>
<dbReference type="PATRIC" id="fig|220754.4.peg.2358"/>
<comment type="catalytic activity">
    <reaction evidence="1 10">
        <text>Transfers a segment of a (1-&gt;4)-alpha-D-glucan chain to a primary hydroxy group in a similar glucan chain.</text>
        <dbReference type="EC" id="2.4.1.18"/>
    </reaction>
</comment>
<dbReference type="InterPro" id="IPR014756">
    <property type="entry name" value="Ig_E-set"/>
</dbReference>
<keyword evidence="14" id="KW-1185">Reference proteome</keyword>
<dbReference type="NCBIfam" id="NF003811">
    <property type="entry name" value="PRK05402.1"/>
    <property type="match status" value="1"/>
</dbReference>
<dbReference type="GO" id="GO:0005978">
    <property type="term" value="P:glycogen biosynthetic process"/>
    <property type="evidence" value="ECO:0007669"/>
    <property type="project" value="UniProtKB-UniRule"/>
</dbReference>
<comment type="pathway">
    <text evidence="3 10">Glycan biosynthesis; glycogen biosynthesis.</text>
</comment>
<dbReference type="Pfam" id="PF00128">
    <property type="entry name" value="Alpha-amylase"/>
    <property type="match status" value="2"/>
</dbReference>
<dbReference type="Gene3D" id="2.60.40.1180">
    <property type="entry name" value="Golgi alpha-mannosidase II"/>
    <property type="match status" value="1"/>
</dbReference>
<dbReference type="RefSeq" id="WP_041058741.1">
    <property type="nucleotide sequence ID" value="NZ_JXRR01000015.1"/>
</dbReference>
<dbReference type="EMBL" id="JXRR01000015">
    <property type="protein sequence ID" value="KIL47020.1"/>
    <property type="molecule type" value="Genomic_DNA"/>
</dbReference>
<dbReference type="GO" id="GO:0043169">
    <property type="term" value="F:cation binding"/>
    <property type="evidence" value="ECO:0007669"/>
    <property type="project" value="InterPro"/>
</dbReference>
<keyword evidence="7 10" id="KW-0808">Transferase</keyword>
<dbReference type="PANTHER" id="PTHR43651">
    <property type="entry name" value="1,4-ALPHA-GLUCAN-BRANCHING ENZYME"/>
    <property type="match status" value="1"/>
</dbReference>
<feature type="domain" description="Glycosyl hydrolase family 13 catalytic" evidence="12">
    <location>
        <begin position="153"/>
        <end position="497"/>
    </location>
</feature>
<dbReference type="HAMAP" id="MF_00685">
    <property type="entry name" value="GlgB"/>
    <property type="match status" value="1"/>
</dbReference>
<evidence type="ECO:0000256" key="9">
    <source>
        <dbReference type="ARBA" id="ARBA00023277"/>
    </source>
</evidence>
<evidence type="ECO:0000256" key="11">
    <source>
        <dbReference type="PIRSR" id="PIRSR000463-1"/>
    </source>
</evidence>
<dbReference type="Proteomes" id="UP000031972">
    <property type="component" value="Unassembled WGS sequence"/>
</dbReference>
<evidence type="ECO:0000256" key="2">
    <source>
        <dbReference type="ARBA" id="ARBA00002953"/>
    </source>
</evidence>
<dbReference type="InterPro" id="IPR006048">
    <property type="entry name" value="A-amylase/branching_C"/>
</dbReference>
<evidence type="ECO:0000256" key="3">
    <source>
        <dbReference type="ARBA" id="ARBA00004964"/>
    </source>
</evidence>
<dbReference type="Gene3D" id="3.20.20.80">
    <property type="entry name" value="Glycosidases"/>
    <property type="match status" value="1"/>
</dbReference>
<evidence type="ECO:0000256" key="8">
    <source>
        <dbReference type="ARBA" id="ARBA00023056"/>
    </source>
</evidence>
<dbReference type="InterPro" id="IPR006047">
    <property type="entry name" value="GH13_cat_dom"/>
</dbReference>
<dbReference type="UniPathway" id="UPA00164"/>
<comment type="function">
    <text evidence="2 10">Catalyzes the formation of the alpha-1,6-glucosidic linkages in glycogen by scission of a 1,4-alpha-linked oligosaccharide from growing alpha-1,4-glucan chains and the subsequent attachment of the oligosaccharide to the alpha-1,6 position.</text>
</comment>
<protein>
    <recommendedName>
        <fullName evidence="10">1,4-alpha-glucan branching enzyme GlgB</fullName>
        <ecNumber evidence="10">2.4.1.18</ecNumber>
    </recommendedName>
    <alternativeName>
        <fullName evidence="10">1,4-alpha-D-glucan:1,4-alpha-D-glucan 6-glucosyl-transferase</fullName>
    </alternativeName>
    <alternativeName>
        <fullName evidence="10">Alpha-(1-&gt;4)-glucan branching enzyme</fullName>
    </alternativeName>
    <alternativeName>
        <fullName evidence="10">Glycogen branching enzyme</fullName>
        <shortName evidence="10">BE</shortName>
    </alternativeName>
</protein>
<dbReference type="FunFam" id="3.20.20.80:FF:000003">
    <property type="entry name" value="1,4-alpha-glucan branching enzyme GlgB"/>
    <property type="match status" value="1"/>
</dbReference>
<dbReference type="SUPFAM" id="SSF51011">
    <property type="entry name" value="Glycosyl hydrolase domain"/>
    <property type="match status" value="1"/>
</dbReference>
<dbReference type="InterPro" id="IPR037439">
    <property type="entry name" value="Branching_enzy"/>
</dbReference>
<dbReference type="InterPro" id="IPR004193">
    <property type="entry name" value="Glyco_hydro_13_N"/>
</dbReference>
<comment type="similarity">
    <text evidence="4 10">Belongs to the glycosyl hydrolase 13 family. GlgB subfamily.</text>
</comment>
<dbReference type="EC" id="2.4.1.18" evidence="10"/>
<dbReference type="AlphaFoldDB" id="A0A0C2R9P6"/>
<dbReference type="PANTHER" id="PTHR43651:SF3">
    <property type="entry name" value="1,4-ALPHA-GLUCAN-BRANCHING ENZYME"/>
    <property type="match status" value="1"/>
</dbReference>
<evidence type="ECO:0000256" key="4">
    <source>
        <dbReference type="ARBA" id="ARBA00009000"/>
    </source>
</evidence>
<evidence type="ECO:0000256" key="10">
    <source>
        <dbReference type="HAMAP-Rule" id="MF_00685"/>
    </source>
</evidence>
<dbReference type="CDD" id="cd02855">
    <property type="entry name" value="E_set_GBE_prok_N"/>
    <property type="match status" value="1"/>
</dbReference>
<evidence type="ECO:0000256" key="7">
    <source>
        <dbReference type="ARBA" id="ARBA00022679"/>
    </source>
</evidence>
<keyword evidence="9 10" id="KW-0119">Carbohydrate metabolism</keyword>
<keyword evidence="5 10" id="KW-0321">Glycogen metabolism</keyword>
<proteinExistence type="inferred from homology"/>
<organism evidence="13 14">
    <name type="scientific">Jeotgalibacillus campisalis</name>
    <dbReference type="NCBI Taxonomy" id="220754"/>
    <lineage>
        <taxon>Bacteria</taxon>
        <taxon>Bacillati</taxon>
        <taxon>Bacillota</taxon>
        <taxon>Bacilli</taxon>
        <taxon>Bacillales</taxon>
        <taxon>Caryophanaceae</taxon>
        <taxon>Jeotgalibacillus</taxon>
    </lineage>
</organism>
<dbReference type="NCBIfam" id="TIGR01515">
    <property type="entry name" value="branching_enzym"/>
    <property type="match status" value="1"/>
</dbReference>
<dbReference type="InterPro" id="IPR044143">
    <property type="entry name" value="GlgB_N_E_set_prok"/>
</dbReference>
<dbReference type="Pfam" id="PF02922">
    <property type="entry name" value="CBM_48"/>
    <property type="match status" value="1"/>
</dbReference>
<feature type="active site" description="Nucleophile" evidence="10 11">
    <location>
        <position position="310"/>
    </location>
</feature>
<keyword evidence="8 10" id="KW-0320">Glycogen biosynthesis</keyword>
<dbReference type="CDD" id="cd11322">
    <property type="entry name" value="AmyAc_Glg_BE"/>
    <property type="match status" value="1"/>
</dbReference>
<dbReference type="InterPro" id="IPR013780">
    <property type="entry name" value="Glyco_hydro_b"/>
</dbReference>
<dbReference type="GO" id="GO:0004553">
    <property type="term" value="F:hydrolase activity, hydrolyzing O-glycosyl compounds"/>
    <property type="evidence" value="ECO:0007669"/>
    <property type="project" value="InterPro"/>
</dbReference>
<dbReference type="NCBIfam" id="NF008967">
    <property type="entry name" value="PRK12313.1"/>
    <property type="match status" value="1"/>
</dbReference>
<accession>A0A0C2R9P6</accession>
<dbReference type="InterPro" id="IPR017853">
    <property type="entry name" value="GH"/>
</dbReference>
<dbReference type="PIRSF" id="PIRSF000463">
    <property type="entry name" value="GlgB"/>
    <property type="match status" value="1"/>
</dbReference>
<dbReference type="GO" id="GO:0005829">
    <property type="term" value="C:cytosol"/>
    <property type="evidence" value="ECO:0007669"/>
    <property type="project" value="TreeGrafter"/>
</dbReference>
<dbReference type="SUPFAM" id="SSF51445">
    <property type="entry name" value="(Trans)glycosidases"/>
    <property type="match status" value="1"/>
</dbReference>
<dbReference type="Gene3D" id="2.60.40.10">
    <property type="entry name" value="Immunoglobulins"/>
    <property type="match status" value="1"/>
</dbReference>
<gene>
    <name evidence="10" type="primary">glgB</name>
    <name evidence="13" type="ORF">KR50_23420</name>
</gene>